<organism evidence="2 3">
    <name type="scientific">Candidatus Ryanbacteria bacterium RIFCSPLOWO2_12_FULL_47_9c</name>
    <dbReference type="NCBI Taxonomy" id="1802131"/>
    <lineage>
        <taxon>Bacteria</taxon>
        <taxon>Candidatus Ryaniibacteriota</taxon>
    </lineage>
</organism>
<dbReference type="AlphaFoldDB" id="A0A1G2H641"/>
<feature type="transmembrane region" description="Helical" evidence="1">
    <location>
        <begin position="28"/>
        <end position="46"/>
    </location>
</feature>
<keyword evidence="1" id="KW-1133">Transmembrane helix</keyword>
<dbReference type="Proteomes" id="UP000178996">
    <property type="component" value="Unassembled WGS sequence"/>
</dbReference>
<feature type="transmembrane region" description="Helical" evidence="1">
    <location>
        <begin position="52"/>
        <end position="68"/>
    </location>
</feature>
<protein>
    <recommendedName>
        <fullName evidence="4">DUF3137 domain-containing protein</fullName>
    </recommendedName>
</protein>
<evidence type="ECO:0000313" key="3">
    <source>
        <dbReference type="Proteomes" id="UP000178996"/>
    </source>
</evidence>
<name>A0A1G2H641_9BACT</name>
<sequence>MVEEKDLITETIEDVDKSTSAYIKKRPLAVLLFGVAPLTLVFWLIYKGYDSDPTAILFIIPIFAWMYVRSRMSHIFMQQFARANNFTYAYSGSLVGLDGALFEKGNGRKLTDVVSGAYKDNPIRIFYYEFSTGSGKNRQHYPYTICEIEYKGALPSVSVEEAGFWDANEFLTHGQKKLQLHNEFDKHFTLYVQSDYEIEALEIFTPEVAEALIRKAKSFEFGFHGCHLYIYSCGKISTRKRLEELRDLMRYIVETLSPRIVRLHDDVSAMHEVYAKHGA</sequence>
<evidence type="ECO:0008006" key="4">
    <source>
        <dbReference type="Google" id="ProtNLM"/>
    </source>
</evidence>
<evidence type="ECO:0000313" key="2">
    <source>
        <dbReference type="EMBL" id="OGZ57691.1"/>
    </source>
</evidence>
<gene>
    <name evidence="2" type="ORF">A3G60_00885</name>
</gene>
<reference evidence="2 3" key="1">
    <citation type="journal article" date="2016" name="Nat. Commun.">
        <title>Thousands of microbial genomes shed light on interconnected biogeochemical processes in an aquifer system.</title>
        <authorList>
            <person name="Anantharaman K."/>
            <person name="Brown C.T."/>
            <person name="Hug L.A."/>
            <person name="Sharon I."/>
            <person name="Castelle C.J."/>
            <person name="Probst A.J."/>
            <person name="Thomas B.C."/>
            <person name="Singh A."/>
            <person name="Wilkins M.J."/>
            <person name="Karaoz U."/>
            <person name="Brodie E.L."/>
            <person name="Williams K.H."/>
            <person name="Hubbard S.S."/>
            <person name="Banfield J.F."/>
        </authorList>
    </citation>
    <scope>NUCLEOTIDE SEQUENCE [LARGE SCALE GENOMIC DNA]</scope>
</reference>
<comment type="caution">
    <text evidence="2">The sequence shown here is derived from an EMBL/GenBank/DDBJ whole genome shotgun (WGS) entry which is preliminary data.</text>
</comment>
<dbReference type="EMBL" id="MHOB01000018">
    <property type="protein sequence ID" value="OGZ57691.1"/>
    <property type="molecule type" value="Genomic_DNA"/>
</dbReference>
<evidence type="ECO:0000256" key="1">
    <source>
        <dbReference type="SAM" id="Phobius"/>
    </source>
</evidence>
<proteinExistence type="predicted"/>
<keyword evidence="1" id="KW-0472">Membrane</keyword>
<keyword evidence="1" id="KW-0812">Transmembrane</keyword>
<accession>A0A1G2H641</accession>